<reference evidence="1" key="1">
    <citation type="submission" date="2016-08" db="EMBL/GenBank/DDBJ databases">
        <authorList>
            <person name="Ngugi D.K."/>
            <person name="Miyake S."/>
            <person name="Stingl U."/>
        </authorList>
    </citation>
    <scope>NUCLEOTIDE SEQUENCE</scope>
    <source>
        <strain evidence="1">SCG-B11WGA-EpuloA1</strain>
    </source>
</reference>
<comment type="caution">
    <text evidence="1">The sequence shown here is derived from an EMBL/GenBank/DDBJ whole genome shotgun (WGS) entry which is preliminary data.</text>
</comment>
<organism evidence="1 2">
    <name type="scientific">Candidatus Epulonipiscium fishelsonii</name>
    <dbReference type="NCBI Taxonomy" id="77094"/>
    <lineage>
        <taxon>Bacteria</taxon>
        <taxon>Bacillati</taxon>
        <taxon>Bacillota</taxon>
        <taxon>Clostridia</taxon>
        <taxon>Lachnospirales</taxon>
        <taxon>Lachnospiraceae</taxon>
        <taxon>Candidatus Epulonipiscium</taxon>
    </lineage>
</organism>
<sequence>MEVKGENVRIGYGEHIVIDEIDITVKKGEITTIIGPNGSGKSTVLKALTRLLDFKVGNINVDEIDIRKIGNKELAKKMGVLPQRHQAPPDFKVKDLVAFGRMPYQKWFNGNSPEDIEIINWAMKQADIYDLREKSVMTCSGGQAQRVWIATVLAQQPQILFLDEPTTFLDISYQLETMKLLKRLNRTSGIGVVMVLHDLSHALEVSDKIVVIKDGKKYSEGTPAEVVTPTMMKEVYGVDCEIVFVPGRTNPVLAYDEII</sequence>
<accession>A0ACC8XD73</accession>
<protein>
    <submittedName>
        <fullName evidence="1">ABC transporter</fullName>
    </submittedName>
</protein>
<gene>
    <name evidence="1" type="ORF">AN396_05000</name>
</gene>
<evidence type="ECO:0000313" key="2">
    <source>
        <dbReference type="Proteomes" id="UP000188605"/>
    </source>
</evidence>
<evidence type="ECO:0000313" key="1">
    <source>
        <dbReference type="EMBL" id="ONI40777.1"/>
    </source>
</evidence>
<keyword evidence="2" id="KW-1185">Reference proteome</keyword>
<name>A0ACC8XD73_9FIRM</name>
<dbReference type="EMBL" id="LJDB01000045">
    <property type="protein sequence ID" value="ONI40777.1"/>
    <property type="molecule type" value="Genomic_DNA"/>
</dbReference>
<dbReference type="Proteomes" id="UP000188605">
    <property type="component" value="Unassembled WGS sequence"/>
</dbReference>
<proteinExistence type="predicted"/>